<dbReference type="Pfam" id="PF00589">
    <property type="entry name" value="Phage_integrase"/>
    <property type="match status" value="1"/>
</dbReference>
<dbReference type="PROSITE" id="PS51898">
    <property type="entry name" value="TYR_RECOMBINASE"/>
    <property type="match status" value="1"/>
</dbReference>
<organism evidence="8 9">
    <name type="scientific">Kriegella aquimaris</name>
    <dbReference type="NCBI Taxonomy" id="192904"/>
    <lineage>
        <taxon>Bacteria</taxon>
        <taxon>Pseudomonadati</taxon>
        <taxon>Bacteroidota</taxon>
        <taxon>Flavobacteriia</taxon>
        <taxon>Flavobacteriales</taxon>
        <taxon>Flavobacteriaceae</taxon>
        <taxon>Kriegella</taxon>
    </lineage>
</organism>
<dbReference type="RefSeq" id="WP_089893520.1">
    <property type="nucleotide sequence ID" value="NZ_FNGV01000012.1"/>
</dbReference>
<dbReference type="STRING" id="192904.SAMN04488514_112125"/>
<keyword evidence="9" id="KW-1185">Reference proteome</keyword>
<dbReference type="InterPro" id="IPR011010">
    <property type="entry name" value="DNA_brk_join_enz"/>
</dbReference>
<dbReference type="InterPro" id="IPR044068">
    <property type="entry name" value="CB"/>
</dbReference>
<evidence type="ECO:0000313" key="8">
    <source>
        <dbReference type="EMBL" id="SDM67531.1"/>
    </source>
</evidence>
<dbReference type="Pfam" id="PF17293">
    <property type="entry name" value="Arm-DNA-bind_5"/>
    <property type="match status" value="1"/>
</dbReference>
<sequence length="407" mass="47200">MATITTILRKKSNKKGLFPISVRVTKDRKSTYLYTGQYLDPKYWDEKKQRVKKSHPNSSRLNNLIAIKQAEANAILLDTAAKDGDHFSVQELKSQLTTTLTGHSFFDYAEKHFKQLEESKKLSRIDSERPLLNRIKDYVGDKTLSFDQITVSFLRGLKSYLKARGTLGDRSIANILMFIRTLYNRAIQEKLVKQEFYPFGSEKGKIRIKIPQSVKIGLTVKEIARIENLNLSEHAPLKHARNVWLFSFYLAGMRIADVLKIKWKDIQEGRLYYQMNKNSKVISLKISDKLQNIINQYSVTILDMDEYIFPELRGIDRDNTDRMLRSTKNATLKFNKHLKKIAEKAEISKKITMHIARHSFGNIAGDKIHPLMLQKLYRHSDLKTTINYQANFIHKEADEALDAVINF</sequence>
<dbReference type="InterPro" id="IPR035386">
    <property type="entry name" value="Arm-DNA-bind_5"/>
</dbReference>
<dbReference type="GO" id="GO:0015074">
    <property type="term" value="P:DNA integration"/>
    <property type="evidence" value="ECO:0007669"/>
    <property type="project" value="UniProtKB-KW"/>
</dbReference>
<evidence type="ECO:0000256" key="3">
    <source>
        <dbReference type="ARBA" id="ARBA00023125"/>
    </source>
</evidence>
<dbReference type="Gene3D" id="1.10.443.10">
    <property type="entry name" value="Intergrase catalytic core"/>
    <property type="match status" value="1"/>
</dbReference>
<evidence type="ECO:0000259" key="6">
    <source>
        <dbReference type="PROSITE" id="PS51898"/>
    </source>
</evidence>
<dbReference type="InterPro" id="IPR002104">
    <property type="entry name" value="Integrase_catalytic"/>
</dbReference>
<dbReference type="Gene3D" id="1.10.150.130">
    <property type="match status" value="1"/>
</dbReference>
<dbReference type="AlphaFoldDB" id="A0A1G9V5R7"/>
<name>A0A1G9V5R7_9FLAO</name>
<dbReference type="PANTHER" id="PTHR30349">
    <property type="entry name" value="PHAGE INTEGRASE-RELATED"/>
    <property type="match status" value="1"/>
</dbReference>
<feature type="domain" description="Core-binding (CB)" evidence="7">
    <location>
        <begin position="103"/>
        <end position="187"/>
    </location>
</feature>
<proteinExistence type="inferred from homology"/>
<evidence type="ECO:0000256" key="5">
    <source>
        <dbReference type="PROSITE-ProRule" id="PRU01248"/>
    </source>
</evidence>
<dbReference type="SUPFAM" id="SSF56349">
    <property type="entry name" value="DNA breaking-rejoining enzymes"/>
    <property type="match status" value="1"/>
</dbReference>
<evidence type="ECO:0000313" key="9">
    <source>
        <dbReference type="Proteomes" id="UP000199440"/>
    </source>
</evidence>
<dbReference type="PANTHER" id="PTHR30349:SF64">
    <property type="entry name" value="PROPHAGE INTEGRASE INTD-RELATED"/>
    <property type="match status" value="1"/>
</dbReference>
<keyword evidence="2" id="KW-0229">DNA integration</keyword>
<dbReference type="InterPro" id="IPR025269">
    <property type="entry name" value="SAM-like_dom"/>
</dbReference>
<dbReference type="PROSITE" id="PS51900">
    <property type="entry name" value="CB"/>
    <property type="match status" value="1"/>
</dbReference>
<protein>
    <submittedName>
        <fullName evidence="8">Site-specific recombinase XerD</fullName>
    </submittedName>
</protein>
<evidence type="ECO:0000256" key="2">
    <source>
        <dbReference type="ARBA" id="ARBA00022908"/>
    </source>
</evidence>
<keyword evidence="3 5" id="KW-0238">DNA-binding</keyword>
<evidence type="ECO:0000256" key="4">
    <source>
        <dbReference type="ARBA" id="ARBA00023172"/>
    </source>
</evidence>
<dbReference type="InterPro" id="IPR010998">
    <property type="entry name" value="Integrase_recombinase_N"/>
</dbReference>
<accession>A0A1G9V5R7</accession>
<dbReference type="OrthoDB" id="1068680at2"/>
<comment type="similarity">
    <text evidence="1">Belongs to the 'phage' integrase family.</text>
</comment>
<evidence type="ECO:0000256" key="1">
    <source>
        <dbReference type="ARBA" id="ARBA00008857"/>
    </source>
</evidence>
<reference evidence="9" key="1">
    <citation type="submission" date="2016-10" db="EMBL/GenBank/DDBJ databases">
        <authorList>
            <person name="Varghese N."/>
            <person name="Submissions S."/>
        </authorList>
    </citation>
    <scope>NUCLEOTIDE SEQUENCE [LARGE SCALE GENOMIC DNA]</scope>
    <source>
        <strain evidence="9">DSM 19886</strain>
    </source>
</reference>
<feature type="domain" description="Tyr recombinase" evidence="6">
    <location>
        <begin position="213"/>
        <end position="406"/>
    </location>
</feature>
<dbReference type="Pfam" id="PF13102">
    <property type="entry name" value="Phage_int_SAM_5"/>
    <property type="match status" value="1"/>
</dbReference>
<evidence type="ECO:0000259" key="7">
    <source>
        <dbReference type="PROSITE" id="PS51900"/>
    </source>
</evidence>
<dbReference type="Proteomes" id="UP000199440">
    <property type="component" value="Unassembled WGS sequence"/>
</dbReference>
<dbReference type="InterPro" id="IPR050090">
    <property type="entry name" value="Tyrosine_recombinase_XerCD"/>
</dbReference>
<keyword evidence="4" id="KW-0233">DNA recombination</keyword>
<dbReference type="EMBL" id="FNGV01000012">
    <property type="protein sequence ID" value="SDM67531.1"/>
    <property type="molecule type" value="Genomic_DNA"/>
</dbReference>
<dbReference type="InterPro" id="IPR013762">
    <property type="entry name" value="Integrase-like_cat_sf"/>
</dbReference>
<dbReference type="GO" id="GO:0006310">
    <property type="term" value="P:DNA recombination"/>
    <property type="evidence" value="ECO:0007669"/>
    <property type="project" value="UniProtKB-KW"/>
</dbReference>
<gene>
    <name evidence="8" type="ORF">SAMN04488514_112125</name>
</gene>
<dbReference type="GO" id="GO:0003677">
    <property type="term" value="F:DNA binding"/>
    <property type="evidence" value="ECO:0007669"/>
    <property type="project" value="UniProtKB-UniRule"/>
</dbReference>